<organism evidence="2 3">
    <name type="scientific">Halorubrum alkaliphilum</name>
    <dbReference type="NCBI Taxonomy" id="261290"/>
    <lineage>
        <taxon>Archaea</taxon>
        <taxon>Methanobacteriati</taxon>
        <taxon>Methanobacteriota</taxon>
        <taxon>Stenosarchaea group</taxon>
        <taxon>Halobacteria</taxon>
        <taxon>Halobacteriales</taxon>
        <taxon>Haloferacaceae</taxon>
        <taxon>Halorubrum</taxon>
    </lineage>
</organism>
<dbReference type="Proteomes" id="UP000823588">
    <property type="component" value="Unassembled WGS sequence"/>
</dbReference>
<dbReference type="OrthoDB" id="205286at2157"/>
<name>A0A8T4GGW8_9EURY</name>
<gene>
    <name evidence="2" type="ORF">J2751_002498</name>
</gene>
<dbReference type="InterPro" id="IPR045396">
    <property type="entry name" value="DUF6517"/>
</dbReference>
<evidence type="ECO:0000256" key="1">
    <source>
        <dbReference type="SAM" id="MobiDB-lite"/>
    </source>
</evidence>
<feature type="region of interest" description="Disordered" evidence="1">
    <location>
        <begin position="1"/>
        <end position="27"/>
    </location>
</feature>
<sequence>MTRRSNANTNLDTTTADPSTNDTSSDAITRRRALAVGGGVGAATLAGCTALDVFTGDEPTEFVAGTATVSDETLSETGYELNEVTSETVSEEFEVAGSTQEVRVTNRVAEYDRAVELFGERYQAAVFAALATPRVEVLGQAFNPIADLDNEERAELVLTRYDEVDDLERGSEYTTSMLDAEVDVVVYTAEGEIAGTSLDVDIELHVGEPVEVGDDFVVPLAAYPEEFGDGETVRTMINGIEYTEE</sequence>
<evidence type="ECO:0000313" key="3">
    <source>
        <dbReference type="Proteomes" id="UP000823588"/>
    </source>
</evidence>
<feature type="compositionally biased region" description="Polar residues" evidence="1">
    <location>
        <begin position="18"/>
        <end position="27"/>
    </location>
</feature>
<keyword evidence="3" id="KW-1185">Reference proteome</keyword>
<accession>A0A8T4GGW8</accession>
<protein>
    <submittedName>
        <fullName evidence="2">Uncharacterized protein</fullName>
    </submittedName>
</protein>
<dbReference type="EMBL" id="JAGGKQ010000022">
    <property type="protein sequence ID" value="MBP1923456.1"/>
    <property type="molecule type" value="Genomic_DNA"/>
</dbReference>
<dbReference type="AlphaFoldDB" id="A0A8T4GGW8"/>
<proteinExistence type="predicted"/>
<dbReference type="Pfam" id="PF20127">
    <property type="entry name" value="DUF6517"/>
    <property type="match status" value="1"/>
</dbReference>
<feature type="compositionally biased region" description="Low complexity" evidence="1">
    <location>
        <begin position="1"/>
        <end position="17"/>
    </location>
</feature>
<reference evidence="2" key="1">
    <citation type="submission" date="2021-03" db="EMBL/GenBank/DDBJ databases">
        <title>Genomic Encyclopedia of Type Strains, Phase IV (KMG-IV): sequencing the most valuable type-strain genomes for metagenomic binning, comparative biology and taxonomic classification.</title>
        <authorList>
            <person name="Goeker M."/>
        </authorList>
    </citation>
    <scope>NUCLEOTIDE SEQUENCE</scope>
    <source>
        <strain evidence="2">DSM 23564</strain>
    </source>
</reference>
<dbReference type="RefSeq" id="WP_209486361.1">
    <property type="nucleotide sequence ID" value="NZ_JAGGKQ010000022.1"/>
</dbReference>
<evidence type="ECO:0000313" key="2">
    <source>
        <dbReference type="EMBL" id="MBP1923456.1"/>
    </source>
</evidence>
<comment type="caution">
    <text evidence="2">The sequence shown here is derived from an EMBL/GenBank/DDBJ whole genome shotgun (WGS) entry which is preliminary data.</text>
</comment>